<dbReference type="EMBL" id="BDGG01000006">
    <property type="protein sequence ID" value="GAV00779.1"/>
    <property type="molecule type" value="Genomic_DNA"/>
</dbReference>
<evidence type="ECO:0000256" key="1">
    <source>
        <dbReference type="SAM" id="MobiDB-lite"/>
    </source>
</evidence>
<evidence type="ECO:0000313" key="2">
    <source>
        <dbReference type="EMBL" id="GAV00779.1"/>
    </source>
</evidence>
<accession>A0A1D1VQE3</accession>
<dbReference type="Proteomes" id="UP000186922">
    <property type="component" value="Unassembled WGS sequence"/>
</dbReference>
<organism evidence="2 3">
    <name type="scientific">Ramazzottius varieornatus</name>
    <name type="common">Water bear</name>
    <name type="synonym">Tardigrade</name>
    <dbReference type="NCBI Taxonomy" id="947166"/>
    <lineage>
        <taxon>Eukaryota</taxon>
        <taxon>Metazoa</taxon>
        <taxon>Ecdysozoa</taxon>
        <taxon>Tardigrada</taxon>
        <taxon>Eutardigrada</taxon>
        <taxon>Parachela</taxon>
        <taxon>Hypsibioidea</taxon>
        <taxon>Ramazzottiidae</taxon>
        <taxon>Ramazzottius</taxon>
    </lineage>
</organism>
<dbReference type="OrthoDB" id="10057996at2759"/>
<sequence length="139" mass="16168">MARWQRQVHMPAPEKPEDTDLNTYLKKSELGWYSVLFDSGRADPQRIIILKGEGFQYLRLAKTWIMEGTFQIVPKLFYQLYTIHVDHFAGVFPVLFALLPNKSSATYEKLFHAIRDELEAIPFRLDLDEGPKPKSIVID</sequence>
<name>A0A1D1VQE3_RAMVA</name>
<proteinExistence type="predicted"/>
<protein>
    <recommendedName>
        <fullName evidence="4">MULE transposase domain-containing protein</fullName>
    </recommendedName>
</protein>
<evidence type="ECO:0000313" key="3">
    <source>
        <dbReference type="Proteomes" id="UP000186922"/>
    </source>
</evidence>
<comment type="caution">
    <text evidence="2">The sequence shown here is derived from an EMBL/GenBank/DDBJ whole genome shotgun (WGS) entry which is preliminary data.</text>
</comment>
<evidence type="ECO:0008006" key="4">
    <source>
        <dbReference type="Google" id="ProtNLM"/>
    </source>
</evidence>
<dbReference type="AlphaFoldDB" id="A0A1D1VQE3"/>
<keyword evidence="3" id="KW-1185">Reference proteome</keyword>
<dbReference type="STRING" id="947166.A0A1D1VQE3"/>
<gene>
    <name evidence="2" type="primary">RvY_11580-1</name>
    <name evidence="2" type="synonym">RvY_11580.1</name>
    <name evidence="2" type="ORF">RvY_11580</name>
</gene>
<reference evidence="2 3" key="1">
    <citation type="journal article" date="2016" name="Nat. Commun.">
        <title>Extremotolerant tardigrade genome and improved radiotolerance of human cultured cells by tardigrade-unique protein.</title>
        <authorList>
            <person name="Hashimoto T."/>
            <person name="Horikawa D.D."/>
            <person name="Saito Y."/>
            <person name="Kuwahara H."/>
            <person name="Kozuka-Hata H."/>
            <person name="Shin-I T."/>
            <person name="Minakuchi Y."/>
            <person name="Ohishi K."/>
            <person name="Motoyama A."/>
            <person name="Aizu T."/>
            <person name="Enomoto A."/>
            <person name="Kondo K."/>
            <person name="Tanaka S."/>
            <person name="Hara Y."/>
            <person name="Koshikawa S."/>
            <person name="Sagara H."/>
            <person name="Miura T."/>
            <person name="Yokobori S."/>
            <person name="Miyagawa K."/>
            <person name="Suzuki Y."/>
            <person name="Kubo T."/>
            <person name="Oyama M."/>
            <person name="Kohara Y."/>
            <person name="Fujiyama A."/>
            <person name="Arakawa K."/>
            <person name="Katayama T."/>
            <person name="Toyoda A."/>
            <person name="Kunieda T."/>
        </authorList>
    </citation>
    <scope>NUCLEOTIDE SEQUENCE [LARGE SCALE GENOMIC DNA]</scope>
    <source>
        <strain evidence="2 3">YOKOZUNA-1</strain>
    </source>
</reference>
<feature type="region of interest" description="Disordered" evidence="1">
    <location>
        <begin position="1"/>
        <end position="20"/>
    </location>
</feature>